<keyword evidence="1" id="KW-0809">Transit peptide</keyword>
<keyword evidence="1" id="KW-0813">Transport</keyword>
<organism evidence="3 4">
    <name type="scientific">Riccia sorocarpa</name>
    <dbReference type="NCBI Taxonomy" id="122646"/>
    <lineage>
        <taxon>Eukaryota</taxon>
        <taxon>Viridiplantae</taxon>
        <taxon>Streptophyta</taxon>
        <taxon>Embryophyta</taxon>
        <taxon>Marchantiophyta</taxon>
        <taxon>Marchantiopsida</taxon>
        <taxon>Marchantiidae</taxon>
        <taxon>Marchantiales</taxon>
        <taxon>Ricciaceae</taxon>
        <taxon>Riccia</taxon>
    </lineage>
</organism>
<dbReference type="InterPro" id="IPR050365">
    <property type="entry name" value="TIM50"/>
</dbReference>
<protein>
    <recommendedName>
        <fullName evidence="1">Mitochondrial import inner membrane translocase subunit TIM50</fullName>
    </recommendedName>
</protein>
<dbReference type="SMART" id="SM00577">
    <property type="entry name" value="CPDc"/>
    <property type="match status" value="1"/>
</dbReference>
<keyword evidence="1" id="KW-0653">Protein transport</keyword>
<comment type="caution">
    <text evidence="3">The sequence shown here is derived from an EMBL/GenBank/DDBJ whole genome shotgun (WGS) entry which is preliminary data.</text>
</comment>
<keyword evidence="1" id="KW-0496">Mitochondrion</keyword>
<dbReference type="InterPro" id="IPR023214">
    <property type="entry name" value="HAD_sf"/>
</dbReference>
<evidence type="ECO:0000259" key="2">
    <source>
        <dbReference type="PROSITE" id="PS50969"/>
    </source>
</evidence>
<dbReference type="PROSITE" id="PS50969">
    <property type="entry name" value="FCP1"/>
    <property type="match status" value="1"/>
</dbReference>
<dbReference type="Pfam" id="PF03031">
    <property type="entry name" value="NIF"/>
    <property type="match status" value="1"/>
</dbReference>
<feature type="domain" description="FCP1 homology" evidence="2">
    <location>
        <begin position="15"/>
        <end position="203"/>
    </location>
</feature>
<keyword evidence="1" id="KW-0811">Translocation</keyword>
<comment type="subunit">
    <text evidence="1">Component of the TIM23 complex.</text>
</comment>
<reference evidence="3 4" key="1">
    <citation type="submission" date="2024-09" db="EMBL/GenBank/DDBJ databases">
        <title>Chromosome-scale assembly of Riccia sorocarpa.</title>
        <authorList>
            <person name="Paukszto L."/>
        </authorList>
    </citation>
    <scope>NUCLEOTIDE SEQUENCE [LARGE SCALE GENOMIC DNA]</scope>
    <source>
        <strain evidence="3">LP-2024</strain>
        <tissue evidence="3">Aerial parts of the thallus</tissue>
    </source>
</reference>
<comment type="similarity">
    <text evidence="1">Belongs to the TIM50 family.</text>
</comment>
<evidence type="ECO:0000313" key="4">
    <source>
        <dbReference type="Proteomes" id="UP001633002"/>
    </source>
</evidence>
<accession>A0ABD3HNQ4</accession>
<comment type="subcellular location">
    <subcellularLocation>
        <location evidence="1">Mitochondrion inner membrane</location>
        <topology evidence="1">Single-pass membrane protein</topology>
    </subcellularLocation>
</comment>
<dbReference type="AlphaFoldDB" id="A0ABD3HNQ4"/>
<keyword evidence="4" id="KW-1185">Reference proteome</keyword>
<dbReference type="GO" id="GO:0005744">
    <property type="term" value="C:TIM23 mitochondrial import inner membrane translocase complex"/>
    <property type="evidence" value="ECO:0007669"/>
    <property type="project" value="UniProtKB-UniRule"/>
</dbReference>
<sequence>MSTIEDPWPRLVPPEIVRGKVLILDLNGLLVRYCNQEEADASRVFGHQHVHLSTHSWYVPRVGLSAFLEAVRRDFTLIFWTSCVKRNADALLRDLEERSLIPARFLRSEPEIEVWTQAECTRYATTREGFRGGALYLKSFARLYDYNLVTRDVLLVDDSVKKNSTNSPFNAIHPRSYTPWTKEHAPHRDQFLCGTLLPWLQAWRQSTIPTPAYIRAYYRELGAQDPIEGLRSYWGDLVTPEPLSGLLFDDAILADRAIARSLFIGDVPAADVSVVVAGVDDPPVV</sequence>
<dbReference type="InterPro" id="IPR004274">
    <property type="entry name" value="FCP1_dom"/>
</dbReference>
<dbReference type="EMBL" id="JBJQOH010000003">
    <property type="protein sequence ID" value="KAL3693180.1"/>
    <property type="molecule type" value="Genomic_DNA"/>
</dbReference>
<evidence type="ECO:0000313" key="3">
    <source>
        <dbReference type="EMBL" id="KAL3693180.1"/>
    </source>
</evidence>
<comment type="function">
    <text evidence="1">Essential component of the TIM23 complex, a complex that mediates the translocation of transit peptide-containing proteins across the mitochondrial inner membrane.</text>
</comment>
<dbReference type="InterPro" id="IPR036412">
    <property type="entry name" value="HAD-like_sf"/>
</dbReference>
<name>A0ABD3HNQ4_9MARC</name>
<dbReference type="PANTHER" id="PTHR12210">
    <property type="entry name" value="DULLARD PROTEIN PHOSPHATASE"/>
    <property type="match status" value="1"/>
</dbReference>
<dbReference type="Proteomes" id="UP001633002">
    <property type="component" value="Unassembled WGS sequence"/>
</dbReference>
<dbReference type="SUPFAM" id="SSF56784">
    <property type="entry name" value="HAD-like"/>
    <property type="match status" value="1"/>
</dbReference>
<dbReference type="GO" id="GO:0015031">
    <property type="term" value="P:protein transport"/>
    <property type="evidence" value="ECO:0007669"/>
    <property type="project" value="UniProtKB-KW"/>
</dbReference>
<proteinExistence type="inferred from homology"/>
<evidence type="ECO:0000256" key="1">
    <source>
        <dbReference type="RuleBase" id="RU365079"/>
    </source>
</evidence>
<gene>
    <name evidence="3" type="ORF">R1sor_006831</name>
</gene>
<dbReference type="Gene3D" id="3.40.50.1000">
    <property type="entry name" value="HAD superfamily/HAD-like"/>
    <property type="match status" value="1"/>
</dbReference>